<gene>
    <name evidence="1" type="ORF">ACFOZ9_01575</name>
</gene>
<evidence type="ECO:0000313" key="2">
    <source>
        <dbReference type="Proteomes" id="UP001595998"/>
    </source>
</evidence>
<dbReference type="Proteomes" id="UP001595998">
    <property type="component" value="Unassembled WGS sequence"/>
</dbReference>
<accession>A0ABV8XJY9</accession>
<protein>
    <submittedName>
        <fullName evidence="1">Uncharacterized protein</fullName>
    </submittedName>
</protein>
<organism evidence="1 2">
    <name type="scientific">Deinococcus navajonensis</name>
    <dbReference type="NCBI Taxonomy" id="309884"/>
    <lineage>
        <taxon>Bacteria</taxon>
        <taxon>Thermotogati</taxon>
        <taxon>Deinococcota</taxon>
        <taxon>Deinococci</taxon>
        <taxon>Deinococcales</taxon>
        <taxon>Deinococcaceae</taxon>
        <taxon>Deinococcus</taxon>
    </lineage>
</organism>
<comment type="caution">
    <text evidence="1">The sequence shown here is derived from an EMBL/GenBank/DDBJ whole genome shotgun (WGS) entry which is preliminary data.</text>
</comment>
<proteinExistence type="predicted"/>
<dbReference type="RefSeq" id="WP_380035557.1">
    <property type="nucleotide sequence ID" value="NZ_JBHSEH010000004.1"/>
</dbReference>
<evidence type="ECO:0000313" key="1">
    <source>
        <dbReference type="EMBL" id="MFC4424882.1"/>
    </source>
</evidence>
<reference evidence="2" key="1">
    <citation type="journal article" date="2019" name="Int. J. Syst. Evol. Microbiol.">
        <title>The Global Catalogue of Microorganisms (GCM) 10K type strain sequencing project: providing services to taxonomists for standard genome sequencing and annotation.</title>
        <authorList>
            <consortium name="The Broad Institute Genomics Platform"/>
            <consortium name="The Broad Institute Genome Sequencing Center for Infectious Disease"/>
            <person name="Wu L."/>
            <person name="Ma J."/>
        </authorList>
    </citation>
    <scope>NUCLEOTIDE SEQUENCE [LARGE SCALE GENOMIC DNA]</scope>
    <source>
        <strain evidence="2">CCUG 56029</strain>
    </source>
</reference>
<dbReference type="EMBL" id="JBHSEH010000004">
    <property type="protein sequence ID" value="MFC4424882.1"/>
    <property type="molecule type" value="Genomic_DNA"/>
</dbReference>
<keyword evidence="2" id="KW-1185">Reference proteome</keyword>
<sequence length="132" mass="15362">MPIPVTLIDESTAGGSRTFSLDFLEERVTVRELIRRRVHEEVTEYNANQPDVFQGLVQPTDAERTLNGFRLKTQRSLDWEVQYRRATEVFERHGFIVLIDERQVDDLDELVHLRLDRPTEVTFLKLVPLVGG</sequence>
<name>A0ABV8XJY9_9DEIO</name>